<keyword evidence="1" id="KW-0805">Transcription regulation</keyword>
<dbReference type="SMART" id="SM00354">
    <property type="entry name" value="HTH_LACI"/>
    <property type="match status" value="1"/>
</dbReference>
<dbReference type="GO" id="GO:0000976">
    <property type="term" value="F:transcription cis-regulatory region binding"/>
    <property type="evidence" value="ECO:0007669"/>
    <property type="project" value="TreeGrafter"/>
</dbReference>
<dbReference type="CDD" id="cd06267">
    <property type="entry name" value="PBP1_LacI_sugar_binding-like"/>
    <property type="match status" value="1"/>
</dbReference>
<evidence type="ECO:0000313" key="5">
    <source>
        <dbReference type="EMBL" id="QNP54580.1"/>
    </source>
</evidence>
<dbReference type="SUPFAM" id="SSF47413">
    <property type="entry name" value="lambda repressor-like DNA-binding domains"/>
    <property type="match status" value="1"/>
</dbReference>
<dbReference type="KEGG" id="tdf:H9L22_09500"/>
<dbReference type="PROSITE" id="PS50932">
    <property type="entry name" value="HTH_LACI_2"/>
    <property type="match status" value="1"/>
</dbReference>
<evidence type="ECO:0000259" key="4">
    <source>
        <dbReference type="PROSITE" id="PS50932"/>
    </source>
</evidence>
<evidence type="ECO:0000256" key="1">
    <source>
        <dbReference type="ARBA" id="ARBA00023015"/>
    </source>
</evidence>
<dbReference type="PANTHER" id="PTHR30146">
    <property type="entry name" value="LACI-RELATED TRANSCRIPTIONAL REPRESSOR"/>
    <property type="match status" value="1"/>
</dbReference>
<dbReference type="Pfam" id="PF13377">
    <property type="entry name" value="Peripla_BP_3"/>
    <property type="match status" value="1"/>
</dbReference>
<dbReference type="CDD" id="cd01392">
    <property type="entry name" value="HTH_LacI"/>
    <property type="match status" value="1"/>
</dbReference>
<protein>
    <submittedName>
        <fullName evidence="5">LacI family DNA-binding transcriptional regulator</fullName>
    </submittedName>
</protein>
<keyword evidence="2 5" id="KW-0238">DNA-binding</keyword>
<evidence type="ECO:0000313" key="6">
    <source>
        <dbReference type="Proteomes" id="UP000516117"/>
    </source>
</evidence>
<evidence type="ECO:0000256" key="3">
    <source>
        <dbReference type="ARBA" id="ARBA00023163"/>
    </source>
</evidence>
<reference evidence="5 6" key="1">
    <citation type="submission" date="2020-08" db="EMBL/GenBank/DDBJ databases">
        <title>Genome sequence of Tessaracoccus defluvii JCM 17540T.</title>
        <authorList>
            <person name="Hyun D.-W."/>
            <person name="Bae J.-W."/>
        </authorList>
    </citation>
    <scope>NUCLEOTIDE SEQUENCE [LARGE SCALE GENOMIC DNA]</scope>
    <source>
        <strain evidence="5 6">JCM 17540</strain>
    </source>
</reference>
<dbReference type="PROSITE" id="PS00356">
    <property type="entry name" value="HTH_LACI_1"/>
    <property type="match status" value="1"/>
</dbReference>
<name>A0A7H0H214_9ACTN</name>
<dbReference type="InterPro" id="IPR046335">
    <property type="entry name" value="LacI/GalR-like_sensor"/>
</dbReference>
<dbReference type="InterPro" id="IPR010982">
    <property type="entry name" value="Lambda_DNA-bd_dom_sf"/>
</dbReference>
<dbReference type="AlphaFoldDB" id="A0A7H0H214"/>
<dbReference type="InterPro" id="IPR000843">
    <property type="entry name" value="HTH_LacI"/>
</dbReference>
<keyword evidence="6" id="KW-1185">Reference proteome</keyword>
<dbReference type="RefSeq" id="WP_187719720.1">
    <property type="nucleotide sequence ID" value="NZ_BAABBL010000022.1"/>
</dbReference>
<dbReference type="Proteomes" id="UP000516117">
    <property type="component" value="Chromosome"/>
</dbReference>
<keyword evidence="3" id="KW-0804">Transcription</keyword>
<dbReference type="PANTHER" id="PTHR30146:SF153">
    <property type="entry name" value="LACTOSE OPERON REPRESSOR"/>
    <property type="match status" value="1"/>
</dbReference>
<sequence length="336" mass="35242">MVGINEVAKAAGVSISTVSYALSGKRPVTEETRRRVQETVERLGYTPNARARALAGKQTRILALTEPLHEYTHAPTHMTFVLAASVAARRLGYDILLLTDEDAAPGMSRVALSGLVDGILVLDVAPDDVRADLARSLDLPTVFIGVPESSEGLVCVDLDFVAAGALAVDAFAEAGHRTIGLLGHAADAYEVSNFPPRVRDGFLTRAQERGLEAHFEPLSGDGSLALQVVHALDALLARGVTAIALHNGEDEHEVVLEAVARRGLTVPGDVSLISVGASFDTARLPVPMDAVPLVAQRSCDLAVELATDSATRPGVRLIAPELVDHGSIAQAPVADG</sequence>
<accession>A0A7H0H214</accession>
<dbReference type="GO" id="GO:0003700">
    <property type="term" value="F:DNA-binding transcription factor activity"/>
    <property type="evidence" value="ECO:0007669"/>
    <property type="project" value="TreeGrafter"/>
</dbReference>
<dbReference type="InterPro" id="IPR028082">
    <property type="entry name" value="Peripla_BP_I"/>
</dbReference>
<dbReference type="EMBL" id="CP060789">
    <property type="protein sequence ID" value="QNP54580.1"/>
    <property type="molecule type" value="Genomic_DNA"/>
</dbReference>
<evidence type="ECO:0000256" key="2">
    <source>
        <dbReference type="ARBA" id="ARBA00023125"/>
    </source>
</evidence>
<proteinExistence type="predicted"/>
<dbReference type="Pfam" id="PF00356">
    <property type="entry name" value="LacI"/>
    <property type="match status" value="1"/>
</dbReference>
<gene>
    <name evidence="5" type="ORF">H9L22_09500</name>
</gene>
<dbReference type="SUPFAM" id="SSF53822">
    <property type="entry name" value="Periplasmic binding protein-like I"/>
    <property type="match status" value="1"/>
</dbReference>
<dbReference type="Gene3D" id="1.10.260.40">
    <property type="entry name" value="lambda repressor-like DNA-binding domains"/>
    <property type="match status" value="1"/>
</dbReference>
<dbReference type="Gene3D" id="3.40.50.2300">
    <property type="match status" value="2"/>
</dbReference>
<organism evidence="5 6">
    <name type="scientific">Tessaracoccus defluvii</name>
    <dbReference type="NCBI Taxonomy" id="1285901"/>
    <lineage>
        <taxon>Bacteria</taxon>
        <taxon>Bacillati</taxon>
        <taxon>Actinomycetota</taxon>
        <taxon>Actinomycetes</taxon>
        <taxon>Propionibacteriales</taxon>
        <taxon>Propionibacteriaceae</taxon>
        <taxon>Tessaracoccus</taxon>
    </lineage>
</organism>
<feature type="domain" description="HTH lacI-type" evidence="4">
    <location>
        <begin position="2"/>
        <end position="56"/>
    </location>
</feature>